<feature type="domain" description="Ketosynthase family 3 (KS3)" evidence="5">
    <location>
        <begin position="358"/>
        <end position="814"/>
    </location>
</feature>
<dbReference type="Gene3D" id="3.30.300.30">
    <property type="match status" value="1"/>
</dbReference>
<keyword evidence="7" id="KW-1185">Reference proteome</keyword>
<evidence type="ECO:0000313" key="6">
    <source>
        <dbReference type="EMBL" id="GAE30361.1"/>
    </source>
</evidence>
<evidence type="ECO:0000259" key="5">
    <source>
        <dbReference type="PROSITE" id="PS52004"/>
    </source>
</evidence>
<name>W4QE77_9BACI</name>
<evidence type="ECO:0000259" key="4">
    <source>
        <dbReference type="PROSITE" id="PS50075"/>
    </source>
</evidence>
<dbReference type="Gene3D" id="3.40.50.12780">
    <property type="entry name" value="N-terminal domain of ligase-like"/>
    <property type="match status" value="1"/>
</dbReference>
<dbReference type="SMART" id="SM00825">
    <property type="entry name" value="PKS_KS"/>
    <property type="match status" value="1"/>
</dbReference>
<dbReference type="Proteomes" id="UP000018895">
    <property type="component" value="Unassembled WGS sequence"/>
</dbReference>
<dbReference type="InterPro" id="IPR016035">
    <property type="entry name" value="Acyl_Trfase/lysoPLipase"/>
</dbReference>
<dbReference type="Pfam" id="PF22621">
    <property type="entry name" value="CurL-like_PKS_C"/>
    <property type="match status" value="1"/>
</dbReference>
<dbReference type="Gene3D" id="3.30.70.250">
    <property type="entry name" value="Malonyl-CoA ACP transacylase, ACP-binding"/>
    <property type="match status" value="1"/>
</dbReference>
<dbReference type="GO" id="GO:0006633">
    <property type="term" value="P:fatty acid biosynthetic process"/>
    <property type="evidence" value="ECO:0007669"/>
    <property type="project" value="InterPro"/>
</dbReference>
<dbReference type="SUPFAM" id="SSF53901">
    <property type="entry name" value="Thiolase-like"/>
    <property type="match status" value="1"/>
</dbReference>
<dbReference type="SUPFAM" id="SSF56801">
    <property type="entry name" value="Acetyl-CoA synthetase-like"/>
    <property type="match status" value="1"/>
</dbReference>
<keyword evidence="2" id="KW-0597">Phosphoprotein</keyword>
<dbReference type="GO" id="GO:0005737">
    <property type="term" value="C:cytoplasm"/>
    <property type="evidence" value="ECO:0007669"/>
    <property type="project" value="TreeGrafter"/>
</dbReference>
<dbReference type="PROSITE" id="PS52004">
    <property type="entry name" value="KS3_2"/>
    <property type="match status" value="1"/>
</dbReference>
<sequence length="1238" mass="138515">MAEACVAVSFPPCGTEPTIHYVNREKLASEQIVETVDKANKKAMALADEGFPIDGMSIRIVNEDGHVVDKGVIGEIQIVGPNVTSGYINNKEANARAFQDDWLKTGDTGFLLNGRLTVVGRIKDIIFLNGQNFYAHDIEAKVEEVKGVKEGKMAVCGWHDEKEGMDRIALFTSQRVKVERSKDFYSAILRHVNESIGIPIDYVVPIKSIPKTTSGKVRRFELIESFKNGEFKNETIVAEDVMGIVEEEIKNKQMNHVSRGMYIPLVRKVWAEILQIPNHSIPLDQSFLTLGGTSIKAIQVLAALEEELQVTLSHDLLIQCRTVQEMDDYLCRHLQKERFQTKRMDEDVPVTSQGHQLNQDIAVIAMSCRFPDADTPEQFWNNLLNKKVSIRDIPSDRFNIDELYSESKEPGKSYCKKGAFIKDPYHFDAELFSISDEEAMVMDPQQRIMLELVFELLERGGYTKQKVSGQKIGLFLGAGVNTYYEYHLNKLNLLKFKQFSSFASLDAKQQEQLVTEWKQIFGETSDHPNVLVDNILNMVASRVSQEFNFKGPSMVIDTACSSSLVSLHMACESIRKGESEAAIAGGINLLLTPTPYLLFSQAGALSETGEVKVFDRDADGFVPGEGAGLVMLKPLEQAMADGDEIAGVIKASAINNDGHSIGVMSPNPDGQKQVVESLYAKHQIDPSSIQYMESHGTGTKIGDPSEIRALGSAFKSWNVRQNSIALGSVKSNIGHLLAAAGIASFMKVLLSLKHKTMVQNVNVQSVNPLLKLDETPFTLLESESKWEVENGTIRRAAINSFGFGGTNCHLLVEEAPEKVREETESHQSPAYVVGLAANSAASLTKKRENLAQSLHRFKEDNLKDISYTENVTRNPFPYRKSFVVSSLKELENKLLVKDEVSKVKKRKIALMFTGQGSQYVNMAKKIYNHMPAFRRYVDECAKLFLPYLNEDISRLIYGEEANDVLLARTDVTQPVVFTIDYAIGKLLLDLGVEPECMLGHSVGEWVAVCLADAVSLEDAVRLVAIRGKLMNELSLPGAMLAVFAKSEQVENWLESFSGDVWIAGYNVTHQAVSGKEEDIEKFSSYLNEKGIPHKRLSVSQAFHTPLMEPMLDQFRKELEQTTFSTPKYSIISNVRAEFIDRPLDADYWLEHILSAVKFEQSIHYAFDHGLDVFLEAGPEKVLTGMVKGLQKTQENHVFPTLSRKEDEWVLFLNTLGQLYELGVTIHWDALYEERTVKK</sequence>
<evidence type="ECO:0000256" key="3">
    <source>
        <dbReference type="ARBA" id="ARBA00022679"/>
    </source>
</evidence>
<gene>
    <name evidence="6" type="ORF">JCM9152_1766</name>
</gene>
<dbReference type="GO" id="GO:0004312">
    <property type="term" value="F:fatty acid synthase activity"/>
    <property type="evidence" value="ECO:0007669"/>
    <property type="project" value="TreeGrafter"/>
</dbReference>
<dbReference type="GO" id="GO:0071770">
    <property type="term" value="P:DIM/DIP cell wall layer assembly"/>
    <property type="evidence" value="ECO:0007669"/>
    <property type="project" value="TreeGrafter"/>
</dbReference>
<dbReference type="InterPro" id="IPR050091">
    <property type="entry name" value="PKS_NRPS_Biosynth_Enz"/>
</dbReference>
<dbReference type="InterPro" id="IPR016036">
    <property type="entry name" value="Malonyl_transacylase_ACP-bd"/>
</dbReference>
<keyword evidence="1" id="KW-0596">Phosphopantetheine</keyword>
<dbReference type="Gene3D" id="3.30.70.3290">
    <property type="match status" value="1"/>
</dbReference>
<dbReference type="CDD" id="cd00833">
    <property type="entry name" value="PKS"/>
    <property type="match status" value="1"/>
</dbReference>
<dbReference type="PROSITE" id="PS50075">
    <property type="entry name" value="CARRIER"/>
    <property type="match status" value="1"/>
</dbReference>
<organism evidence="6 7">
    <name type="scientific">Halalkalibacter hemicellulosilyticusJCM 9152</name>
    <dbReference type="NCBI Taxonomy" id="1236971"/>
    <lineage>
        <taxon>Bacteria</taxon>
        <taxon>Bacillati</taxon>
        <taxon>Bacillota</taxon>
        <taxon>Bacilli</taxon>
        <taxon>Bacillales</taxon>
        <taxon>Bacillaceae</taxon>
        <taxon>Halalkalibacter</taxon>
    </lineage>
</organism>
<dbReference type="InterPro" id="IPR001227">
    <property type="entry name" value="Ac_transferase_dom_sf"/>
</dbReference>
<dbReference type="SUPFAM" id="SSF47336">
    <property type="entry name" value="ACP-like"/>
    <property type="match status" value="1"/>
</dbReference>
<dbReference type="GO" id="GO:0031177">
    <property type="term" value="F:phosphopantetheine binding"/>
    <property type="evidence" value="ECO:0007669"/>
    <property type="project" value="InterPro"/>
</dbReference>
<dbReference type="GO" id="GO:0005886">
    <property type="term" value="C:plasma membrane"/>
    <property type="evidence" value="ECO:0007669"/>
    <property type="project" value="TreeGrafter"/>
</dbReference>
<dbReference type="InterPro" id="IPR045851">
    <property type="entry name" value="AMP-bd_C_sf"/>
</dbReference>
<dbReference type="SUPFAM" id="SSF55048">
    <property type="entry name" value="Probable ACP-binding domain of malonyl-CoA ACP transacylase"/>
    <property type="match status" value="1"/>
</dbReference>
<dbReference type="InterPro" id="IPR014043">
    <property type="entry name" value="Acyl_transferase_dom"/>
</dbReference>
<evidence type="ECO:0000256" key="1">
    <source>
        <dbReference type="ARBA" id="ARBA00022450"/>
    </source>
</evidence>
<dbReference type="InterPro" id="IPR016039">
    <property type="entry name" value="Thiolase-like"/>
</dbReference>
<dbReference type="Pfam" id="PF00698">
    <property type="entry name" value="Acyl_transf_1"/>
    <property type="match status" value="1"/>
</dbReference>
<dbReference type="SMART" id="SM00827">
    <property type="entry name" value="PKS_AT"/>
    <property type="match status" value="1"/>
</dbReference>
<dbReference type="Gene3D" id="1.10.1200.10">
    <property type="entry name" value="ACP-like"/>
    <property type="match status" value="1"/>
</dbReference>
<proteinExistence type="predicted"/>
<reference evidence="6" key="1">
    <citation type="journal article" date="2014" name="Genome Announc.">
        <title>Draft Genome Sequences of Three Alkaliphilic Bacillus Strains, Bacillus wakoensis JCM 9140T, Bacillus akibai JCM 9157T, and Bacillus hemicellulosilyticus JCM 9152T.</title>
        <authorList>
            <person name="Yuki M."/>
            <person name="Oshima K."/>
            <person name="Suda W."/>
            <person name="Oshida Y."/>
            <person name="Kitamura K."/>
            <person name="Iida T."/>
            <person name="Hattori M."/>
            <person name="Ohkuma M."/>
        </authorList>
    </citation>
    <scope>NUCLEOTIDE SEQUENCE [LARGE SCALE GENOMIC DNA]</scope>
    <source>
        <strain evidence="6">JCM 9152</strain>
    </source>
</reference>
<dbReference type="Gene3D" id="3.40.47.10">
    <property type="match status" value="1"/>
</dbReference>
<dbReference type="Gene3D" id="3.40.366.10">
    <property type="entry name" value="Malonyl-Coenzyme A Acyl Carrier Protein, domain 2"/>
    <property type="match status" value="1"/>
</dbReference>
<comment type="caution">
    <text evidence="6">The sequence shown here is derived from an EMBL/GenBank/DDBJ whole genome shotgun (WGS) entry which is preliminary data.</text>
</comment>
<dbReference type="Pfam" id="PF00109">
    <property type="entry name" value="ketoacyl-synt"/>
    <property type="match status" value="1"/>
</dbReference>
<dbReference type="GO" id="GO:0004315">
    <property type="term" value="F:3-oxoacyl-[acyl-carrier-protein] synthase activity"/>
    <property type="evidence" value="ECO:0007669"/>
    <property type="project" value="InterPro"/>
</dbReference>
<dbReference type="InterPro" id="IPR009081">
    <property type="entry name" value="PP-bd_ACP"/>
</dbReference>
<evidence type="ECO:0000256" key="2">
    <source>
        <dbReference type="ARBA" id="ARBA00022553"/>
    </source>
</evidence>
<dbReference type="InterPro" id="IPR014031">
    <property type="entry name" value="Ketoacyl_synth_C"/>
</dbReference>
<dbReference type="Pfam" id="PF02801">
    <property type="entry name" value="Ketoacyl-synt_C"/>
    <property type="match status" value="1"/>
</dbReference>
<dbReference type="InterPro" id="IPR020806">
    <property type="entry name" value="PKS_PP-bd"/>
</dbReference>
<dbReference type="InterPro" id="IPR020841">
    <property type="entry name" value="PKS_Beta-ketoAc_synthase_dom"/>
</dbReference>
<dbReference type="InterPro" id="IPR018201">
    <property type="entry name" value="Ketoacyl_synth_AS"/>
</dbReference>
<dbReference type="STRING" id="1236971.JCM9152_1766"/>
<evidence type="ECO:0000313" key="7">
    <source>
        <dbReference type="Proteomes" id="UP000018895"/>
    </source>
</evidence>
<feature type="domain" description="Carrier" evidence="4">
    <location>
        <begin position="257"/>
        <end position="334"/>
    </location>
</feature>
<dbReference type="PROSITE" id="PS00606">
    <property type="entry name" value="KS3_1"/>
    <property type="match status" value="1"/>
</dbReference>
<dbReference type="EMBL" id="BAUU01000010">
    <property type="protein sequence ID" value="GAE30361.1"/>
    <property type="molecule type" value="Genomic_DNA"/>
</dbReference>
<dbReference type="Pfam" id="PF00550">
    <property type="entry name" value="PP-binding"/>
    <property type="match status" value="1"/>
</dbReference>
<dbReference type="AlphaFoldDB" id="W4QE77"/>
<dbReference type="InterPro" id="IPR036736">
    <property type="entry name" value="ACP-like_sf"/>
</dbReference>
<dbReference type="SUPFAM" id="SSF52151">
    <property type="entry name" value="FabD/lysophospholipase-like"/>
    <property type="match status" value="1"/>
</dbReference>
<keyword evidence="3" id="KW-0808">Transferase</keyword>
<dbReference type="PANTHER" id="PTHR43775">
    <property type="entry name" value="FATTY ACID SYNTHASE"/>
    <property type="match status" value="1"/>
</dbReference>
<dbReference type="PANTHER" id="PTHR43775:SF37">
    <property type="entry name" value="SI:DKEY-61P9.11"/>
    <property type="match status" value="1"/>
</dbReference>
<dbReference type="InterPro" id="IPR014030">
    <property type="entry name" value="Ketoacyl_synth_N"/>
</dbReference>
<accession>W4QE77</accession>
<protein>
    <submittedName>
        <fullName evidence="6">Malonyl CoA-acyl carrier protein transacylase</fullName>
    </submittedName>
</protein>
<dbReference type="SMART" id="SM00823">
    <property type="entry name" value="PKS_PP"/>
    <property type="match status" value="1"/>
</dbReference>
<dbReference type="InterPro" id="IPR042099">
    <property type="entry name" value="ANL_N_sf"/>
</dbReference>